<protein>
    <submittedName>
        <fullName evidence="1">2OG-Fe dioxygenase family protein</fullName>
    </submittedName>
</protein>
<evidence type="ECO:0000313" key="2">
    <source>
        <dbReference type="Proteomes" id="UP001162880"/>
    </source>
</evidence>
<keyword evidence="2" id="KW-1185">Reference proteome</keyword>
<dbReference type="Gene3D" id="2.60.120.620">
    <property type="entry name" value="q2cbj1_9rhob like domain"/>
    <property type="match status" value="1"/>
</dbReference>
<name>A0ABT0B1W0_9SPHN</name>
<evidence type="ECO:0000313" key="1">
    <source>
        <dbReference type="EMBL" id="MCJ2178929.1"/>
    </source>
</evidence>
<dbReference type="InterPro" id="IPR018724">
    <property type="entry name" value="2OG-Fe_dioxygenase"/>
</dbReference>
<keyword evidence="1" id="KW-0560">Oxidoreductase</keyword>
<dbReference type="RefSeq" id="WP_243993429.1">
    <property type="nucleotide sequence ID" value="NZ_JALHLE010000013.1"/>
</dbReference>
<gene>
    <name evidence="1" type="ORF">MTR64_10165</name>
</gene>
<accession>A0ABT0B1W0</accession>
<sequence>MNTPSGCLAEPGPLFLSPGKLACPGEPTWQAFVRSWDDMPLDTWMGDGGTYRRRRYAAFEVGDGRCERLSHRPHYQARDYNPLNGGVERWFAPIAEDAAASPLFQRLLRDTAALIERNASLTPRHWIVEAHQFRIEAQPEQPGLPTPEGMHRDGRDWVLILLMGGCGFTGGETCVEDQSGQILLRHRLSEPGEALLLNDRALRHGTSPVEAAPAGTPAWRDTLVLTFAEVPAP</sequence>
<keyword evidence="1" id="KW-0223">Dioxygenase</keyword>
<dbReference type="EMBL" id="JALHLE010000013">
    <property type="protein sequence ID" value="MCJ2178929.1"/>
    <property type="molecule type" value="Genomic_DNA"/>
</dbReference>
<dbReference type="Proteomes" id="UP001162880">
    <property type="component" value="Unassembled WGS sequence"/>
</dbReference>
<proteinExistence type="predicted"/>
<reference evidence="1" key="1">
    <citation type="submission" date="2022-03" db="EMBL/GenBank/DDBJ databases">
        <title>Identification of a novel bacterium isolated from mangrove sediments.</title>
        <authorList>
            <person name="Pan X."/>
        </authorList>
    </citation>
    <scope>NUCLEOTIDE SEQUENCE</scope>
    <source>
        <strain evidence="1">B2580</strain>
    </source>
</reference>
<dbReference type="GO" id="GO:0051213">
    <property type="term" value="F:dioxygenase activity"/>
    <property type="evidence" value="ECO:0007669"/>
    <property type="project" value="UniProtKB-KW"/>
</dbReference>
<organism evidence="1 2">
    <name type="scientific">Novosphingobium album</name>
    <name type="common">ex Hu et al. 2023</name>
    <dbReference type="NCBI Taxonomy" id="2930093"/>
    <lineage>
        <taxon>Bacteria</taxon>
        <taxon>Pseudomonadati</taxon>
        <taxon>Pseudomonadota</taxon>
        <taxon>Alphaproteobacteria</taxon>
        <taxon>Sphingomonadales</taxon>
        <taxon>Sphingomonadaceae</taxon>
        <taxon>Novosphingobium</taxon>
    </lineage>
</organism>
<comment type="caution">
    <text evidence="1">The sequence shown here is derived from an EMBL/GenBank/DDBJ whole genome shotgun (WGS) entry which is preliminary data.</text>
</comment>
<dbReference type="Pfam" id="PF10014">
    <property type="entry name" value="2OG-Fe_Oxy_2"/>
    <property type="match status" value="1"/>
</dbReference>